<keyword evidence="5 6" id="KW-0472">Membrane</keyword>
<sequence length="315" mass="32662">MAKVAATCDLLPMPSTSLAWLAARHHQTFTQGWTMPPRILLLTCLAMLAFAGNSLLCRLALRETDIDAASFTAIRLLAGALTLWLLLRLRQARQPVAGNWPGALALFTYAATFSFAYLQLDTGIGALLLFGSVQLSMLLWGLLRGERLGLGASLGTALATAGLLALLLPGASAPPLLAALLMLLAGIAWGAYSLFGRGQGDALAVTAGNFLRAAPLALLLALVLLPHLDWDEPGLFYAVLSGALTSGVGYAIWYSALPGLRASQAATVQLSVPILAALGGSLLLSEALSLRLTLSAVAVLGGIALVLGSRQRAGS</sequence>
<feature type="transmembrane region" description="Helical" evidence="6">
    <location>
        <begin position="150"/>
        <end position="170"/>
    </location>
</feature>
<evidence type="ECO:0000256" key="5">
    <source>
        <dbReference type="ARBA" id="ARBA00023136"/>
    </source>
</evidence>
<dbReference type="GO" id="GO:0016020">
    <property type="term" value="C:membrane"/>
    <property type="evidence" value="ECO:0007669"/>
    <property type="project" value="UniProtKB-SubCell"/>
</dbReference>
<gene>
    <name evidence="8" type="ordered locus">AAur_pTC10204</name>
</gene>
<dbReference type="SUPFAM" id="SSF103481">
    <property type="entry name" value="Multidrug resistance efflux transporter EmrE"/>
    <property type="match status" value="1"/>
</dbReference>
<feature type="transmembrane region" description="Helical" evidence="6">
    <location>
        <begin position="99"/>
        <end position="118"/>
    </location>
</feature>
<feature type="domain" description="EamA" evidence="7">
    <location>
        <begin position="177"/>
        <end position="307"/>
    </location>
</feature>
<comment type="similarity">
    <text evidence="2">Belongs to the EamA transporter family.</text>
</comment>
<geneLocation type="plasmid" evidence="8 9">
    <name>pTC1</name>
</geneLocation>
<dbReference type="EMBL" id="CP000475">
    <property type="protein sequence ID" value="ABM10324.1"/>
    <property type="molecule type" value="Genomic_DNA"/>
</dbReference>
<reference evidence="8 9" key="1">
    <citation type="journal article" date="2006" name="PLoS Genet.">
        <title>Secrets of soil survival revealed by the genome sequence of Arthrobacter aurescens TC1.</title>
        <authorList>
            <person name="Mongodin E.F."/>
            <person name="Shapir N."/>
            <person name="Daugherty S.C."/>
            <person name="DeBoy R.T."/>
            <person name="Emerson J.B."/>
            <person name="Shvartzbeyn A."/>
            <person name="Radune D."/>
            <person name="Vamathevan J."/>
            <person name="Riggs F."/>
            <person name="Grinberg V."/>
            <person name="Khouri H."/>
            <person name="Wackett L.P."/>
            <person name="Nelson K.E."/>
            <person name="Sadowsky M.J."/>
        </authorList>
    </citation>
    <scope>NUCLEOTIDE SEQUENCE [LARGE SCALE GENOMIC DNA]</scope>
    <source>
        <strain evidence="8 9">TC1</strain>
    </source>
</reference>
<dbReference type="InterPro" id="IPR050638">
    <property type="entry name" value="AA-Vitamin_Transporters"/>
</dbReference>
<name>A1RCW4_PAEAT</name>
<protein>
    <submittedName>
        <fullName evidence="8">Integral membrane protein DUF6</fullName>
    </submittedName>
</protein>
<dbReference type="InterPro" id="IPR037185">
    <property type="entry name" value="EmrE-like"/>
</dbReference>
<feature type="transmembrane region" description="Helical" evidence="6">
    <location>
        <begin position="290"/>
        <end position="308"/>
    </location>
</feature>
<keyword evidence="3 6" id="KW-0812">Transmembrane</keyword>
<keyword evidence="8" id="KW-0614">Plasmid</keyword>
<organism evidence="8 9">
    <name type="scientific">Paenarthrobacter aurescens (strain TC1)</name>
    <dbReference type="NCBI Taxonomy" id="290340"/>
    <lineage>
        <taxon>Bacteria</taxon>
        <taxon>Bacillati</taxon>
        <taxon>Actinomycetota</taxon>
        <taxon>Actinomycetes</taxon>
        <taxon>Micrococcales</taxon>
        <taxon>Micrococcaceae</taxon>
        <taxon>Paenarthrobacter</taxon>
    </lineage>
</organism>
<evidence type="ECO:0000256" key="4">
    <source>
        <dbReference type="ARBA" id="ARBA00022989"/>
    </source>
</evidence>
<keyword evidence="4 6" id="KW-1133">Transmembrane helix</keyword>
<feature type="transmembrane region" description="Helical" evidence="6">
    <location>
        <begin position="68"/>
        <end position="87"/>
    </location>
</feature>
<dbReference type="HOGENOM" id="CLU_069324_0_0_11"/>
<evidence type="ECO:0000256" key="1">
    <source>
        <dbReference type="ARBA" id="ARBA00004141"/>
    </source>
</evidence>
<proteinExistence type="inferred from homology"/>
<accession>A1RCW4</accession>
<feature type="transmembrane region" description="Helical" evidence="6">
    <location>
        <begin position="265"/>
        <end position="284"/>
    </location>
</feature>
<dbReference type="Pfam" id="PF00892">
    <property type="entry name" value="EamA"/>
    <property type="match status" value="1"/>
</dbReference>
<dbReference type="PANTHER" id="PTHR32322">
    <property type="entry name" value="INNER MEMBRANE TRANSPORTER"/>
    <property type="match status" value="1"/>
</dbReference>
<comment type="subcellular location">
    <subcellularLocation>
        <location evidence="1">Membrane</location>
        <topology evidence="1">Multi-pass membrane protein</topology>
    </subcellularLocation>
</comment>
<keyword evidence="9" id="KW-1185">Reference proteome</keyword>
<dbReference type="InterPro" id="IPR000620">
    <property type="entry name" value="EamA_dom"/>
</dbReference>
<feature type="transmembrane region" description="Helical" evidence="6">
    <location>
        <begin position="39"/>
        <end position="56"/>
    </location>
</feature>
<evidence type="ECO:0000256" key="3">
    <source>
        <dbReference type="ARBA" id="ARBA00022692"/>
    </source>
</evidence>
<feature type="transmembrane region" description="Helical" evidence="6">
    <location>
        <begin position="124"/>
        <end position="143"/>
    </location>
</feature>
<feature type="transmembrane region" description="Helical" evidence="6">
    <location>
        <begin position="176"/>
        <end position="195"/>
    </location>
</feature>
<dbReference type="Proteomes" id="UP000000637">
    <property type="component" value="Plasmid pTC1"/>
</dbReference>
<evidence type="ECO:0000313" key="8">
    <source>
        <dbReference type="EMBL" id="ABM10324.1"/>
    </source>
</evidence>
<dbReference type="PANTHER" id="PTHR32322:SF9">
    <property type="entry name" value="AMINO-ACID METABOLITE EFFLUX PUMP-RELATED"/>
    <property type="match status" value="1"/>
</dbReference>
<feature type="transmembrane region" description="Helical" evidence="6">
    <location>
        <begin position="234"/>
        <end position="253"/>
    </location>
</feature>
<evidence type="ECO:0000313" key="9">
    <source>
        <dbReference type="Proteomes" id="UP000000637"/>
    </source>
</evidence>
<evidence type="ECO:0000256" key="2">
    <source>
        <dbReference type="ARBA" id="ARBA00007362"/>
    </source>
</evidence>
<dbReference type="KEGG" id="aau:AAur_pTC10204"/>
<evidence type="ECO:0000256" key="6">
    <source>
        <dbReference type="SAM" id="Phobius"/>
    </source>
</evidence>
<feature type="transmembrane region" description="Helical" evidence="6">
    <location>
        <begin position="202"/>
        <end position="228"/>
    </location>
</feature>
<dbReference type="AlphaFoldDB" id="A1RCW4"/>
<evidence type="ECO:0000259" key="7">
    <source>
        <dbReference type="Pfam" id="PF00892"/>
    </source>
</evidence>